<dbReference type="InterPro" id="IPR002816">
    <property type="entry name" value="TraB/PrgY/GumN_fam"/>
</dbReference>
<dbReference type="EMBL" id="CP104395">
    <property type="protein sequence ID" value="WEL19304.1"/>
    <property type="molecule type" value="Genomic_DNA"/>
</dbReference>
<dbReference type="InterPro" id="IPR046345">
    <property type="entry name" value="TraB_PrgY-like"/>
</dbReference>
<protein>
    <submittedName>
        <fullName evidence="1">Pheromone shutdown protein TraB, contains GTxH motif</fullName>
    </submittedName>
</protein>
<sequence>MIHVYGTSHVSNESIELINEKVRQHEPDIIALELDPRRLQALLTDEDQSSGSIFLDLLKKFQQHIGKKTGVMPGEEMKHGYMKAGEIDADVALIDQNIEVTFSRLKQVKRKEKVKAGLSLIFGGLATSKFDFSEIPEDGQIGKILEETKDKFPEIYNVLVAERDSYMAASLQQLQLDNPEAEIVAFVGAGHKESVRSLLEQNRTQRSIMDFNAGKADESSS</sequence>
<keyword evidence="2" id="KW-1185">Reference proteome</keyword>
<name>A0ABY8CDK9_9ARCH</name>
<accession>A0ABY8CDK9</accession>
<dbReference type="Pfam" id="PF01963">
    <property type="entry name" value="TraB_PrgY_gumN"/>
    <property type="match status" value="1"/>
</dbReference>
<dbReference type="Proteomes" id="UP001218034">
    <property type="component" value="Chromosome"/>
</dbReference>
<evidence type="ECO:0000313" key="2">
    <source>
        <dbReference type="Proteomes" id="UP001218034"/>
    </source>
</evidence>
<evidence type="ECO:0000313" key="1">
    <source>
        <dbReference type="EMBL" id="WEL19304.1"/>
    </source>
</evidence>
<dbReference type="PANTHER" id="PTHR21530">
    <property type="entry name" value="PHEROMONE SHUTDOWN PROTEIN"/>
    <property type="match status" value="1"/>
</dbReference>
<proteinExistence type="predicted"/>
<gene>
    <name evidence="1" type="ORF">SVXNc_0276</name>
</gene>
<dbReference type="PANTHER" id="PTHR21530:SF7">
    <property type="entry name" value="TRAB DOMAIN-CONTAINING PROTEIN"/>
    <property type="match status" value="1"/>
</dbReference>
<organism evidence="1 2">
    <name type="scientific">Candidatus Nanohalococcus occultus</name>
    <dbReference type="NCBI Taxonomy" id="2978047"/>
    <lineage>
        <taxon>Archaea</taxon>
        <taxon>Candidatus Nanohalarchaeota</taxon>
        <taxon>Candidatus Nanohalarchaeota incertae sedis</taxon>
        <taxon>Candidatus Nanohalococcus</taxon>
    </lineage>
</organism>
<dbReference type="GeneID" id="98290318"/>
<reference evidence="1 2" key="1">
    <citation type="submission" date="2022-09" db="EMBL/GenBank/DDBJ databases">
        <title>Xylan utilization by haloarchaea-nanohaloarchaea associations.</title>
        <authorList>
            <person name="Yakimov M."/>
        </authorList>
    </citation>
    <scope>NUCLEOTIDE SEQUENCE [LARGE SCALE GENOMIC DNA]</scope>
    <source>
        <strain evidence="1 2">SVXNc</strain>
    </source>
</reference>
<dbReference type="RefSeq" id="WP_347722175.1">
    <property type="nucleotide sequence ID" value="NZ_CP104395.1"/>
</dbReference>
<dbReference type="CDD" id="cd14726">
    <property type="entry name" value="TraB_PrgY-like"/>
    <property type="match status" value="1"/>
</dbReference>